<evidence type="ECO:0000313" key="4">
    <source>
        <dbReference type="EMBL" id="CAL4800777.1"/>
    </source>
</evidence>
<feature type="region of interest" description="Disordered" evidence="1">
    <location>
        <begin position="28"/>
        <end position="95"/>
    </location>
</feature>
<evidence type="ECO:0000313" key="5">
    <source>
        <dbReference type="Proteomes" id="UP001152797"/>
    </source>
</evidence>
<keyword evidence="5" id="KW-1185">Reference proteome</keyword>
<organism evidence="2">
    <name type="scientific">Cladocopium goreaui</name>
    <dbReference type="NCBI Taxonomy" id="2562237"/>
    <lineage>
        <taxon>Eukaryota</taxon>
        <taxon>Sar</taxon>
        <taxon>Alveolata</taxon>
        <taxon>Dinophyceae</taxon>
        <taxon>Suessiales</taxon>
        <taxon>Symbiodiniaceae</taxon>
        <taxon>Cladocopium</taxon>
    </lineage>
</organism>
<evidence type="ECO:0000256" key="1">
    <source>
        <dbReference type="SAM" id="MobiDB-lite"/>
    </source>
</evidence>
<dbReference type="EMBL" id="CAMXCT020005868">
    <property type="protein sequence ID" value="CAL1166840.1"/>
    <property type="molecule type" value="Genomic_DNA"/>
</dbReference>
<feature type="region of interest" description="Disordered" evidence="1">
    <location>
        <begin position="111"/>
        <end position="174"/>
    </location>
</feature>
<feature type="compositionally biased region" description="Polar residues" evidence="1">
    <location>
        <begin position="73"/>
        <end position="93"/>
    </location>
</feature>
<accession>A0A9P1GH68</accession>
<name>A0A9P1GH68_9DINO</name>
<comment type="caution">
    <text evidence="2">The sequence shown here is derived from an EMBL/GenBank/DDBJ whole genome shotgun (WGS) entry which is preliminary data.</text>
</comment>
<reference evidence="3" key="2">
    <citation type="submission" date="2024-04" db="EMBL/GenBank/DDBJ databases">
        <authorList>
            <person name="Chen Y."/>
            <person name="Shah S."/>
            <person name="Dougan E. K."/>
            <person name="Thang M."/>
            <person name="Chan C."/>
        </authorList>
    </citation>
    <scope>NUCLEOTIDE SEQUENCE [LARGE SCALE GENOMIC DNA]</scope>
</reference>
<dbReference type="EMBL" id="CAMXCT010005868">
    <property type="protein sequence ID" value="CAI4013465.1"/>
    <property type="molecule type" value="Genomic_DNA"/>
</dbReference>
<reference evidence="2" key="1">
    <citation type="submission" date="2022-10" db="EMBL/GenBank/DDBJ databases">
        <authorList>
            <person name="Chen Y."/>
            <person name="Dougan E. K."/>
            <person name="Chan C."/>
            <person name="Rhodes N."/>
            <person name="Thang M."/>
        </authorList>
    </citation>
    <scope>NUCLEOTIDE SEQUENCE</scope>
</reference>
<evidence type="ECO:0000313" key="3">
    <source>
        <dbReference type="EMBL" id="CAL1166840.1"/>
    </source>
</evidence>
<gene>
    <name evidence="2" type="ORF">C1SCF055_LOCUS38428</name>
</gene>
<sequence length="709" mass="80683">MFSEFSGAQSRPSVAMKGHEDLVRAVESDEFSILPKKPKKVMAIGDVPLPPGRPSRKGFSKRRLRVEKEKYHSGSSQSTSVGDESGTSGTSVSDLDEKVDALTTDEVLEAADAHGTADAPSPEVREATEGSGASELRLRSSGAGSVSRQTSRRSRGSQSVNAAEQMGRRRGRHRTWKLDTWHSEAETRAQAPVSSRKFSFTDLSLIEVWNTIREETSMDWMHEFWEVVLTSPYPAACKTLAMRSLGNWVSIYNNWQALGKWRPGHAPQFFNAYDTQQIFELPWTRVMELVELFDKAHAGDPEDNVAARLPVDALLSACVLLSKVISKKQKIRFLLGIFDGNDQRLFDKGKLMRMMKAVYHGIAAMFGIQDTNVERIETFACHLFQRILHVYEDQKGEVLGDATSLPSSLIEEWLLGHSDDPLNLPFVLFIERFSVPGQEDDPELFEEEARKFRLSHRSPVALPLETALSLDSRGFLRRHEVIAIDRIFSYCISIGSFDISRADAEKALNGIQMDLVDLWMERLCPALDLVEESRTKISLSGFLKQLCPKATGRHLRMFHSWIKEYEQLESLKLEVQATHEVLRRFGRPASFSQSQDVKDIILEVLERHLLQQEEKIQHMERLFSPRLLGATVPSERLLKCHVSKQQWQTWNRTLDLLEVEDQEKFQTSGLLPLEVHELLLRAVVKDSYSLNRARFLKFFCEVFNVRPLK</sequence>
<dbReference type="EMBL" id="CAMXCT030005868">
    <property type="protein sequence ID" value="CAL4800777.1"/>
    <property type="molecule type" value="Genomic_DNA"/>
</dbReference>
<proteinExistence type="predicted"/>
<dbReference type="AlphaFoldDB" id="A0A9P1GH68"/>
<dbReference type="Proteomes" id="UP001152797">
    <property type="component" value="Unassembled WGS sequence"/>
</dbReference>
<protein>
    <submittedName>
        <fullName evidence="4">EF-hand domain-containing protein</fullName>
    </submittedName>
</protein>
<evidence type="ECO:0000313" key="2">
    <source>
        <dbReference type="EMBL" id="CAI4013465.1"/>
    </source>
</evidence>
<feature type="compositionally biased region" description="Basic residues" evidence="1">
    <location>
        <begin position="54"/>
        <end position="65"/>
    </location>
</feature>